<keyword evidence="1" id="KW-1133">Transmembrane helix</keyword>
<dbReference type="Proteomes" id="UP000702425">
    <property type="component" value="Unassembled WGS sequence"/>
</dbReference>
<reference evidence="2 3" key="1">
    <citation type="journal article" date="2020" name="Sci. Rep.">
        <title>A novel cyanobacterial geosmin producer, revising GeoA distribution and dispersion patterns in Bacteria.</title>
        <authorList>
            <person name="Churro C."/>
            <person name="Semedo-Aguiar A.P."/>
            <person name="Silva A.D."/>
            <person name="Pereira-Leal J.B."/>
            <person name="Leite R.B."/>
        </authorList>
    </citation>
    <scope>NUCLEOTIDE SEQUENCE [LARGE SCALE GENOMIC DNA]</scope>
    <source>
        <strain evidence="2 3">IPMA8</strain>
    </source>
</reference>
<name>A0ABX2D5J2_9CYAN</name>
<feature type="transmembrane region" description="Helical" evidence="1">
    <location>
        <begin position="12"/>
        <end position="36"/>
    </location>
</feature>
<keyword evidence="1" id="KW-0812">Transmembrane</keyword>
<keyword evidence="1" id="KW-0472">Membrane</keyword>
<evidence type="ECO:0000313" key="2">
    <source>
        <dbReference type="EMBL" id="NQE37771.1"/>
    </source>
</evidence>
<evidence type="ECO:0000256" key="1">
    <source>
        <dbReference type="SAM" id="Phobius"/>
    </source>
</evidence>
<sequence>MVTPVMDTAGSAIAKSLILTVTIITLAPRLSCIFYTTRCCQHISAMTTPALAFATIPHTHSLRLQPTYF</sequence>
<proteinExistence type="predicted"/>
<gene>
    <name evidence="2" type="ORF">E5S67_05552</name>
</gene>
<comment type="caution">
    <text evidence="2">The sequence shown here is derived from an EMBL/GenBank/DDBJ whole genome shotgun (WGS) entry which is preliminary data.</text>
</comment>
<accession>A0ABX2D5J2</accession>
<evidence type="ECO:0000313" key="3">
    <source>
        <dbReference type="Proteomes" id="UP000702425"/>
    </source>
</evidence>
<keyword evidence="3" id="KW-1185">Reference proteome</keyword>
<dbReference type="EMBL" id="SRRZ01000151">
    <property type="protein sequence ID" value="NQE37771.1"/>
    <property type="molecule type" value="Genomic_DNA"/>
</dbReference>
<dbReference type="RefSeq" id="WP_172192072.1">
    <property type="nucleotide sequence ID" value="NZ_CAWPPK010000059.1"/>
</dbReference>
<organism evidence="2 3">
    <name type="scientific">Microcoleus asticus IPMA8</name>
    <dbReference type="NCBI Taxonomy" id="2563858"/>
    <lineage>
        <taxon>Bacteria</taxon>
        <taxon>Bacillati</taxon>
        <taxon>Cyanobacteriota</taxon>
        <taxon>Cyanophyceae</taxon>
        <taxon>Oscillatoriophycideae</taxon>
        <taxon>Oscillatoriales</taxon>
        <taxon>Microcoleaceae</taxon>
        <taxon>Microcoleus</taxon>
        <taxon>Microcoleus asticus</taxon>
    </lineage>
</organism>
<protein>
    <submittedName>
        <fullName evidence="2">Uncharacterized protein</fullName>
    </submittedName>
</protein>